<dbReference type="PANTHER" id="PTHR35335">
    <property type="entry name" value="UPF0716 PROTEIN FXSA"/>
    <property type="match status" value="1"/>
</dbReference>
<comment type="caution">
    <text evidence="2">The sequence shown here is derived from an EMBL/GenBank/DDBJ whole genome shotgun (WGS) entry which is preliminary data.</text>
</comment>
<dbReference type="OrthoDB" id="5192742at2"/>
<dbReference type="NCBIfam" id="NF008528">
    <property type="entry name" value="PRK11463.1-2"/>
    <property type="match status" value="1"/>
</dbReference>
<dbReference type="PANTHER" id="PTHR35335:SF1">
    <property type="entry name" value="UPF0716 PROTEIN FXSA"/>
    <property type="match status" value="1"/>
</dbReference>
<organism evidence="2 3">
    <name type="scientific">Mumia zhuanghuii</name>
    <dbReference type="NCBI Taxonomy" id="2585211"/>
    <lineage>
        <taxon>Bacteria</taxon>
        <taxon>Bacillati</taxon>
        <taxon>Actinomycetota</taxon>
        <taxon>Actinomycetes</taxon>
        <taxon>Propionibacteriales</taxon>
        <taxon>Nocardioidaceae</taxon>
        <taxon>Mumia</taxon>
    </lineage>
</organism>
<dbReference type="GO" id="GO:0016020">
    <property type="term" value="C:membrane"/>
    <property type="evidence" value="ECO:0007669"/>
    <property type="project" value="InterPro"/>
</dbReference>
<keyword evidence="1" id="KW-1133">Transmembrane helix</keyword>
<evidence type="ECO:0000256" key="1">
    <source>
        <dbReference type="SAM" id="Phobius"/>
    </source>
</evidence>
<accession>A0A5C4M6F7</accession>
<protein>
    <submittedName>
        <fullName evidence="2">FxsA family protein</fullName>
    </submittedName>
</protein>
<keyword evidence="1" id="KW-0812">Transmembrane</keyword>
<dbReference type="Proteomes" id="UP000306740">
    <property type="component" value="Unassembled WGS sequence"/>
</dbReference>
<reference evidence="2 3" key="1">
    <citation type="submission" date="2019-05" db="EMBL/GenBank/DDBJ databases">
        <title>Mumia sp. nov., isolated from the intestinal contents of plateau pika (Ochotona curzoniae) in the Qinghai-Tibet plateau of China.</title>
        <authorList>
            <person name="Tian Z."/>
        </authorList>
    </citation>
    <scope>NUCLEOTIDE SEQUENCE [LARGE SCALE GENOMIC DNA]</scope>
    <source>
        <strain evidence="3">527</strain>
    </source>
</reference>
<evidence type="ECO:0000313" key="2">
    <source>
        <dbReference type="EMBL" id="TNC26310.1"/>
    </source>
</evidence>
<proteinExistence type="predicted"/>
<dbReference type="RefSeq" id="WP_139107400.1">
    <property type="nucleotide sequence ID" value="NZ_VDFR01000246.1"/>
</dbReference>
<name>A0A5C4M6F7_9ACTN</name>
<dbReference type="AlphaFoldDB" id="A0A5C4M6F7"/>
<sequence>MRMRRGVVAALLLLPVIEIALAVAVSTWIGVGPTIIALLGLSLVGVLVLRETGRRGWQDLRLAAREGVPPESGSGRGLTMLAGFLLAVPGFLTAVLGLLLLLPPVRGVVRRRSRRWVESQGAWQVTEQFTRRTGPAPSATVVQGEVVDDSQS</sequence>
<evidence type="ECO:0000313" key="3">
    <source>
        <dbReference type="Proteomes" id="UP000306740"/>
    </source>
</evidence>
<dbReference type="Pfam" id="PF04186">
    <property type="entry name" value="FxsA"/>
    <property type="match status" value="1"/>
</dbReference>
<gene>
    <name evidence="2" type="ORF">FHE65_34610</name>
</gene>
<keyword evidence="1" id="KW-0472">Membrane</keyword>
<dbReference type="EMBL" id="VDFR01000246">
    <property type="protein sequence ID" value="TNC26310.1"/>
    <property type="molecule type" value="Genomic_DNA"/>
</dbReference>
<dbReference type="InterPro" id="IPR007313">
    <property type="entry name" value="FxsA"/>
</dbReference>
<feature type="transmembrane region" description="Helical" evidence="1">
    <location>
        <begin position="81"/>
        <end position="102"/>
    </location>
</feature>